<proteinExistence type="predicted"/>
<dbReference type="PANTHER" id="PTHR33544">
    <property type="entry name" value="DUF4005 DOMAIN-CONTAINING PROTEIN-RELATED"/>
    <property type="match status" value="1"/>
</dbReference>
<dbReference type="OrthoDB" id="1924128at2759"/>
<accession>A0A833QLH5</accession>
<organism evidence="1 2">
    <name type="scientific">Carex littledalei</name>
    <dbReference type="NCBI Taxonomy" id="544730"/>
    <lineage>
        <taxon>Eukaryota</taxon>
        <taxon>Viridiplantae</taxon>
        <taxon>Streptophyta</taxon>
        <taxon>Embryophyta</taxon>
        <taxon>Tracheophyta</taxon>
        <taxon>Spermatophyta</taxon>
        <taxon>Magnoliopsida</taxon>
        <taxon>Liliopsida</taxon>
        <taxon>Poales</taxon>
        <taxon>Cyperaceae</taxon>
        <taxon>Cyperoideae</taxon>
        <taxon>Cariceae</taxon>
        <taxon>Carex</taxon>
        <taxon>Carex subgen. Euthyceras</taxon>
    </lineage>
</organism>
<evidence type="ECO:0000313" key="1">
    <source>
        <dbReference type="EMBL" id="KAF3321966.1"/>
    </source>
</evidence>
<dbReference type="Proteomes" id="UP000623129">
    <property type="component" value="Unassembled WGS sequence"/>
</dbReference>
<dbReference type="PANTHER" id="PTHR33544:SF5">
    <property type="entry name" value="DUF4005 DOMAIN-CONTAINING PROTEIN"/>
    <property type="match status" value="1"/>
</dbReference>
<reference evidence="1" key="1">
    <citation type="submission" date="2020-01" db="EMBL/GenBank/DDBJ databases">
        <title>Genome sequence of Kobresia littledalei, the first chromosome-level genome in the family Cyperaceae.</title>
        <authorList>
            <person name="Qu G."/>
        </authorList>
    </citation>
    <scope>NUCLEOTIDE SEQUENCE</scope>
    <source>
        <strain evidence="1">C.B.Clarke</strain>
        <tissue evidence="1">Leaf</tissue>
    </source>
</reference>
<name>A0A833QLH5_9POAL</name>
<dbReference type="EMBL" id="SWLB01000026">
    <property type="protein sequence ID" value="KAF3321966.1"/>
    <property type="molecule type" value="Genomic_DNA"/>
</dbReference>
<protein>
    <submittedName>
        <fullName evidence="1">Uncharacterized protein</fullName>
    </submittedName>
</protein>
<dbReference type="InterPro" id="IPR040344">
    <property type="entry name" value="At3g17950-like"/>
</dbReference>
<dbReference type="AlphaFoldDB" id="A0A833QLH5"/>
<keyword evidence="2" id="KW-1185">Reference proteome</keyword>
<sequence>MENNGGWPLGLRTLDFRAGLIRNGDFSGSISFSTLFTASDNLSSVSSSDYGTELFPSVATDRSRTLGSLIGIASMLEFSRKPINLRSTTTKRSLKIKDLFSLCLRNDLDVNSVAKAPSLGRFLQMERRARNTHRRTIAD</sequence>
<comment type="caution">
    <text evidence="1">The sequence shown here is derived from an EMBL/GenBank/DDBJ whole genome shotgun (WGS) entry which is preliminary data.</text>
</comment>
<gene>
    <name evidence="1" type="ORF">FCM35_KLT14182</name>
</gene>
<evidence type="ECO:0000313" key="2">
    <source>
        <dbReference type="Proteomes" id="UP000623129"/>
    </source>
</evidence>